<protein>
    <submittedName>
        <fullName evidence="1">Uncharacterized protein</fullName>
    </submittedName>
</protein>
<comment type="caution">
    <text evidence="1">The sequence shown here is derived from an EMBL/GenBank/DDBJ whole genome shotgun (WGS) entry which is preliminary data.</text>
</comment>
<dbReference type="AlphaFoldDB" id="A0A444Y819"/>
<name>A0A444Y819_ARAHY</name>
<reference evidence="1 2" key="1">
    <citation type="submission" date="2019-01" db="EMBL/GenBank/DDBJ databases">
        <title>Sequencing of cultivated peanut Arachis hypogaea provides insights into genome evolution and oil improvement.</title>
        <authorList>
            <person name="Chen X."/>
        </authorList>
    </citation>
    <scope>NUCLEOTIDE SEQUENCE [LARGE SCALE GENOMIC DNA]</scope>
    <source>
        <strain evidence="2">cv. Fuhuasheng</strain>
        <tissue evidence="1">Leaves</tissue>
    </source>
</reference>
<evidence type="ECO:0000313" key="1">
    <source>
        <dbReference type="EMBL" id="RYQ98102.1"/>
    </source>
</evidence>
<gene>
    <name evidence="1" type="ORF">Ahy_B08g094174</name>
</gene>
<dbReference type="Proteomes" id="UP000289738">
    <property type="component" value="Chromosome B08"/>
</dbReference>
<dbReference type="EMBL" id="SDMP01000018">
    <property type="protein sequence ID" value="RYQ98102.1"/>
    <property type="molecule type" value="Genomic_DNA"/>
</dbReference>
<organism evidence="1 2">
    <name type="scientific">Arachis hypogaea</name>
    <name type="common">Peanut</name>
    <dbReference type="NCBI Taxonomy" id="3818"/>
    <lineage>
        <taxon>Eukaryota</taxon>
        <taxon>Viridiplantae</taxon>
        <taxon>Streptophyta</taxon>
        <taxon>Embryophyta</taxon>
        <taxon>Tracheophyta</taxon>
        <taxon>Spermatophyta</taxon>
        <taxon>Magnoliopsida</taxon>
        <taxon>eudicotyledons</taxon>
        <taxon>Gunneridae</taxon>
        <taxon>Pentapetalae</taxon>
        <taxon>rosids</taxon>
        <taxon>fabids</taxon>
        <taxon>Fabales</taxon>
        <taxon>Fabaceae</taxon>
        <taxon>Papilionoideae</taxon>
        <taxon>50 kb inversion clade</taxon>
        <taxon>dalbergioids sensu lato</taxon>
        <taxon>Dalbergieae</taxon>
        <taxon>Pterocarpus clade</taxon>
        <taxon>Arachis</taxon>
    </lineage>
</organism>
<accession>A0A444Y819</accession>
<sequence length="94" mass="10525">MDVESVISSIHAQRKLWLQNVEGCRFLPLLSAAFACGKCSETLFPLAFPCWHAFKVGSSSVKTSWAWGWSKMTLAWQSLPRRTIIPSTRSKGLP</sequence>
<proteinExistence type="predicted"/>
<evidence type="ECO:0000313" key="2">
    <source>
        <dbReference type="Proteomes" id="UP000289738"/>
    </source>
</evidence>
<keyword evidence="2" id="KW-1185">Reference proteome</keyword>